<evidence type="ECO:0000313" key="1">
    <source>
        <dbReference type="EMBL" id="SNR73687.1"/>
    </source>
</evidence>
<accession>A0A238YRC7</accession>
<dbReference type="RefSeq" id="WP_089322879.1">
    <property type="nucleotide sequence ID" value="NZ_FZOB01000004.1"/>
</dbReference>
<dbReference type="OrthoDB" id="9817662at2"/>
<proteinExistence type="predicted"/>
<gene>
    <name evidence="1" type="ORF">SAMN06265340_104133</name>
</gene>
<dbReference type="Proteomes" id="UP000198405">
    <property type="component" value="Unassembled WGS sequence"/>
</dbReference>
<evidence type="ECO:0000313" key="2">
    <source>
        <dbReference type="Proteomes" id="UP000198405"/>
    </source>
</evidence>
<sequence>MKKLMLATLFVAAGLTGCGGGTSTEDILSTSTSVSGIDYADSILTGGGYTVRAQLGDLDGASVNVKNLTTRETLWEGETKNGVFKIPDTVALEDNEVYLITVSGGTDLDTNDDGFYGDSAPNYGTIYAIVTGTDIKNNNLVVSPLTTYAYETLYKSGYFSDINTVKKEAYWRLRNAFGNIVIPLTTYTWGMTDNIYQLMKDYVDDIRNGETDKVKIGRDMKEIKNITGNEAYCIDFILEIAQFIAVTDENCNQKRLEDYDYYEGEVKVRSHGSWENATGVTVSSASFQFPDGRWETLFDERPGSITWVGVAGKDIYTLLMNVTGTGTLYHFVNTGSGVEEKNNTTISGIQKFYLVTNRNKTETGVFIQADDGVYILDSNLNYANYLPGVTVDIPGYYFIKLSNGNVYDANLNLTTEFDKYIYSDVVNPDGYVYVNGKEVIANNLTSIEGNSKKTYFGNYLFYQPGTASGYDVENVTMINLDYVE</sequence>
<dbReference type="PROSITE" id="PS51257">
    <property type="entry name" value="PROKAR_LIPOPROTEIN"/>
    <property type="match status" value="1"/>
</dbReference>
<organism evidence="1 2">
    <name type="scientific">Desulfurobacterium atlanticum</name>
    <dbReference type="NCBI Taxonomy" id="240169"/>
    <lineage>
        <taxon>Bacteria</taxon>
        <taxon>Pseudomonadati</taxon>
        <taxon>Aquificota</taxon>
        <taxon>Aquificia</taxon>
        <taxon>Desulfurobacteriales</taxon>
        <taxon>Desulfurobacteriaceae</taxon>
        <taxon>Desulfurobacterium</taxon>
    </lineage>
</organism>
<name>A0A238YRC7_9BACT</name>
<keyword evidence="2" id="KW-1185">Reference proteome</keyword>
<dbReference type="AlphaFoldDB" id="A0A238YRC7"/>
<dbReference type="EMBL" id="FZOB01000004">
    <property type="protein sequence ID" value="SNR73687.1"/>
    <property type="molecule type" value="Genomic_DNA"/>
</dbReference>
<protein>
    <submittedName>
        <fullName evidence="1">Uncharacterized protein</fullName>
    </submittedName>
</protein>
<reference evidence="2" key="1">
    <citation type="submission" date="2017-06" db="EMBL/GenBank/DDBJ databases">
        <authorList>
            <person name="Varghese N."/>
            <person name="Submissions S."/>
        </authorList>
    </citation>
    <scope>NUCLEOTIDE SEQUENCE [LARGE SCALE GENOMIC DNA]</scope>
    <source>
        <strain evidence="2">DSM 15668</strain>
    </source>
</reference>